<name>A0A6P4ZFG2_BRABE</name>
<dbReference type="RefSeq" id="XP_019632684.1">
    <property type="nucleotide sequence ID" value="XM_019777125.1"/>
</dbReference>
<dbReference type="Proteomes" id="UP000515135">
    <property type="component" value="Unplaced"/>
</dbReference>
<evidence type="ECO:0000313" key="6">
    <source>
        <dbReference type="RefSeq" id="XP_019632684.1"/>
    </source>
</evidence>
<evidence type="ECO:0000256" key="1">
    <source>
        <dbReference type="ARBA" id="ARBA00023157"/>
    </source>
</evidence>
<dbReference type="AlphaFoldDB" id="A0A6P4ZFG2"/>
<dbReference type="Pfam" id="PF00057">
    <property type="entry name" value="Ldl_recept_a"/>
    <property type="match status" value="1"/>
</dbReference>
<keyword evidence="5" id="KW-1185">Reference proteome</keyword>
<keyword evidence="4" id="KW-0472">Membrane</keyword>
<comment type="caution">
    <text evidence="2">Lacks conserved residue(s) required for the propagation of feature annotation.</text>
</comment>
<keyword evidence="1" id="KW-1015">Disulfide bond</keyword>
<keyword evidence="4" id="KW-1133">Transmembrane helix</keyword>
<sequence>MLNLQYAEADRNIKFTLQGRSLKDMLELNKVHPDPAPQVLPTYSVSEEKMTCDDNHELGKIPKTKEEPGNITNIESQLKERTSRCTRRRIIFSVAVGVFIVIAVTVPVVCLTVGCPPSNNTTSNGTMDHLHVTILTTFTSSPRTTSNTINPGSSQQPVSETSHPPTTSTSKAETSQQTQGNTTSSDTDPTTTTTQAKSCSDQNLFECNSTGECISRELRCNGINDCVPDGEDEKNCPGKTNT</sequence>
<proteinExistence type="predicted"/>
<feature type="transmembrane region" description="Helical" evidence="4">
    <location>
        <begin position="90"/>
        <end position="114"/>
    </location>
</feature>
<evidence type="ECO:0000313" key="5">
    <source>
        <dbReference type="Proteomes" id="UP000515135"/>
    </source>
</evidence>
<dbReference type="PROSITE" id="PS01209">
    <property type="entry name" value="LDLRA_1"/>
    <property type="match status" value="1"/>
</dbReference>
<evidence type="ECO:0000256" key="4">
    <source>
        <dbReference type="SAM" id="Phobius"/>
    </source>
</evidence>
<keyword evidence="4" id="KW-0812">Transmembrane</keyword>
<evidence type="ECO:0000256" key="2">
    <source>
        <dbReference type="PROSITE-ProRule" id="PRU00124"/>
    </source>
</evidence>
<dbReference type="InterPro" id="IPR002172">
    <property type="entry name" value="LDrepeatLR_classA_rpt"/>
</dbReference>
<reference evidence="6" key="1">
    <citation type="submission" date="2025-08" db="UniProtKB">
        <authorList>
            <consortium name="RefSeq"/>
        </authorList>
    </citation>
    <scope>IDENTIFICATION</scope>
    <source>
        <tissue evidence="6">Gonad</tissue>
    </source>
</reference>
<dbReference type="OrthoDB" id="6150863at2759"/>
<dbReference type="Gene3D" id="4.10.400.10">
    <property type="entry name" value="Low-density Lipoprotein Receptor"/>
    <property type="match status" value="1"/>
</dbReference>
<dbReference type="KEGG" id="bbel:109476240"/>
<gene>
    <name evidence="6" type="primary">LOC109476240</name>
</gene>
<protein>
    <submittedName>
        <fullName evidence="6">Mucin-5AC-like</fullName>
    </submittedName>
</protein>
<accession>A0A6P4ZFG2</accession>
<dbReference type="GeneID" id="109476240"/>
<feature type="compositionally biased region" description="Low complexity" evidence="3">
    <location>
        <begin position="157"/>
        <end position="194"/>
    </location>
</feature>
<feature type="compositionally biased region" description="Polar residues" evidence="3">
    <location>
        <begin position="141"/>
        <end position="156"/>
    </location>
</feature>
<evidence type="ECO:0000256" key="3">
    <source>
        <dbReference type="SAM" id="MobiDB-lite"/>
    </source>
</evidence>
<dbReference type="InterPro" id="IPR036055">
    <property type="entry name" value="LDL_receptor-like_sf"/>
</dbReference>
<organism evidence="5 6">
    <name type="scientific">Branchiostoma belcheri</name>
    <name type="common">Amphioxus</name>
    <dbReference type="NCBI Taxonomy" id="7741"/>
    <lineage>
        <taxon>Eukaryota</taxon>
        <taxon>Metazoa</taxon>
        <taxon>Chordata</taxon>
        <taxon>Cephalochordata</taxon>
        <taxon>Leptocardii</taxon>
        <taxon>Amphioxiformes</taxon>
        <taxon>Branchiostomatidae</taxon>
        <taxon>Branchiostoma</taxon>
    </lineage>
</organism>
<feature type="region of interest" description="Disordered" evidence="3">
    <location>
        <begin position="141"/>
        <end position="196"/>
    </location>
</feature>
<dbReference type="CDD" id="cd00112">
    <property type="entry name" value="LDLa"/>
    <property type="match status" value="1"/>
</dbReference>
<dbReference type="PROSITE" id="PS50068">
    <property type="entry name" value="LDLRA_2"/>
    <property type="match status" value="1"/>
</dbReference>
<dbReference type="InterPro" id="IPR023415">
    <property type="entry name" value="LDLR_class-A_CS"/>
</dbReference>
<dbReference type="SUPFAM" id="SSF57424">
    <property type="entry name" value="LDL receptor-like module"/>
    <property type="match status" value="1"/>
</dbReference>
<dbReference type="SMART" id="SM00192">
    <property type="entry name" value="LDLa"/>
    <property type="match status" value="1"/>
</dbReference>